<evidence type="ECO:0000313" key="3">
    <source>
        <dbReference type="EMBL" id="ENZ20308.1"/>
    </source>
</evidence>
<feature type="transmembrane region" description="Helical" evidence="1">
    <location>
        <begin position="42"/>
        <end position="60"/>
    </location>
</feature>
<name>A0A0E2HHH3_9FIRM</name>
<dbReference type="AlphaFoldDB" id="A0A0E2HHH3"/>
<dbReference type="PATRIC" id="fig|999408.3.peg.260"/>
<evidence type="ECO:0000313" key="4">
    <source>
        <dbReference type="Proteomes" id="UP000013085"/>
    </source>
</evidence>
<feature type="transmembrane region" description="Helical" evidence="1">
    <location>
        <begin position="81"/>
        <end position="106"/>
    </location>
</feature>
<accession>A0A0E2HHH3</accession>
<sequence length="149" mass="16377">MKKIGTKQIVPLVLAAFAVVFAVVGFTQLGFWKDVDGPQPGFFPAIMAIVMFLASMASFFQSLKEEKAAKYERDEMTVIAGGAGIIAGSFIIGLLPSCYLFVILWLKVFEKTGWKETLIVLAVCMAISIGVFRLWLGVHFPMGLFEAFL</sequence>
<feature type="transmembrane region" description="Helical" evidence="1">
    <location>
        <begin position="12"/>
        <end position="30"/>
    </location>
</feature>
<feature type="domain" description="DUF1468" evidence="2">
    <location>
        <begin position="9"/>
        <end position="141"/>
    </location>
</feature>
<comment type="caution">
    <text evidence="3">The sequence shown here is derived from an EMBL/GenBank/DDBJ whole genome shotgun (WGS) entry which is preliminary data.</text>
</comment>
<reference evidence="3 4" key="1">
    <citation type="submission" date="2013-01" db="EMBL/GenBank/DDBJ databases">
        <title>The Genome Sequence of Clostridium clostridioforme 90A8.</title>
        <authorList>
            <consortium name="The Broad Institute Genome Sequencing Platform"/>
            <person name="Earl A."/>
            <person name="Ward D."/>
            <person name="Feldgarden M."/>
            <person name="Gevers D."/>
            <person name="Courvalin P."/>
            <person name="Lambert T."/>
            <person name="Walker B."/>
            <person name="Young S.K."/>
            <person name="Zeng Q."/>
            <person name="Gargeya S."/>
            <person name="Fitzgerald M."/>
            <person name="Haas B."/>
            <person name="Abouelleil A."/>
            <person name="Alvarado L."/>
            <person name="Arachchi H.M."/>
            <person name="Berlin A.M."/>
            <person name="Chapman S.B."/>
            <person name="Dewar J."/>
            <person name="Goldberg J."/>
            <person name="Griggs A."/>
            <person name="Gujja S."/>
            <person name="Hansen M."/>
            <person name="Howarth C."/>
            <person name="Imamovic A."/>
            <person name="Larimer J."/>
            <person name="McCowan C."/>
            <person name="Murphy C."/>
            <person name="Neiman D."/>
            <person name="Pearson M."/>
            <person name="Priest M."/>
            <person name="Roberts A."/>
            <person name="Saif S."/>
            <person name="Shea T."/>
            <person name="Sisk P."/>
            <person name="Sykes S."/>
            <person name="Wortman J."/>
            <person name="Nusbaum C."/>
            <person name="Birren B."/>
        </authorList>
    </citation>
    <scope>NUCLEOTIDE SEQUENCE [LARGE SCALE GENOMIC DNA]</scope>
    <source>
        <strain evidence="3 4">90A8</strain>
    </source>
</reference>
<keyword evidence="1" id="KW-1133">Transmembrane helix</keyword>
<proteinExistence type="predicted"/>
<dbReference type="RefSeq" id="WP_002586089.1">
    <property type="nucleotide sequence ID" value="NZ_KB850976.1"/>
</dbReference>
<keyword evidence="1" id="KW-0472">Membrane</keyword>
<dbReference type="EMBL" id="AGYR01000001">
    <property type="protein sequence ID" value="ENZ20308.1"/>
    <property type="molecule type" value="Genomic_DNA"/>
</dbReference>
<dbReference type="GeneID" id="57963668"/>
<protein>
    <recommendedName>
        <fullName evidence="2">DUF1468 domain-containing protein</fullName>
    </recommendedName>
</protein>
<evidence type="ECO:0000259" key="2">
    <source>
        <dbReference type="Pfam" id="PF07331"/>
    </source>
</evidence>
<feature type="transmembrane region" description="Helical" evidence="1">
    <location>
        <begin position="118"/>
        <end position="136"/>
    </location>
</feature>
<evidence type="ECO:0000256" key="1">
    <source>
        <dbReference type="SAM" id="Phobius"/>
    </source>
</evidence>
<dbReference type="HOGENOM" id="CLU_1746438_0_0_9"/>
<gene>
    <name evidence="3" type="ORF">HMPREF1090_00243</name>
</gene>
<organism evidence="3 4">
    <name type="scientific">[Clostridium] clostridioforme 90A8</name>
    <dbReference type="NCBI Taxonomy" id="999408"/>
    <lineage>
        <taxon>Bacteria</taxon>
        <taxon>Bacillati</taxon>
        <taxon>Bacillota</taxon>
        <taxon>Clostridia</taxon>
        <taxon>Lachnospirales</taxon>
        <taxon>Lachnospiraceae</taxon>
        <taxon>Enterocloster</taxon>
    </lineage>
</organism>
<dbReference type="Proteomes" id="UP000013085">
    <property type="component" value="Unassembled WGS sequence"/>
</dbReference>
<dbReference type="Pfam" id="PF07331">
    <property type="entry name" value="TctB"/>
    <property type="match status" value="1"/>
</dbReference>
<keyword evidence="1" id="KW-0812">Transmembrane</keyword>
<dbReference type="InterPro" id="IPR009936">
    <property type="entry name" value="DUF1468"/>
</dbReference>